<gene>
    <name evidence="1" type="ORF">FF38_10863</name>
</gene>
<evidence type="ECO:0000313" key="2">
    <source>
        <dbReference type="Proteomes" id="UP000037069"/>
    </source>
</evidence>
<evidence type="ECO:0000313" key="1">
    <source>
        <dbReference type="EMBL" id="KNC34383.1"/>
    </source>
</evidence>
<dbReference type="Proteomes" id="UP000037069">
    <property type="component" value="Unassembled WGS sequence"/>
</dbReference>
<keyword evidence="2" id="KW-1185">Reference proteome</keyword>
<organism evidence="1 2">
    <name type="scientific">Lucilia cuprina</name>
    <name type="common">Green bottle fly</name>
    <name type="synonym">Australian sheep blowfly</name>
    <dbReference type="NCBI Taxonomy" id="7375"/>
    <lineage>
        <taxon>Eukaryota</taxon>
        <taxon>Metazoa</taxon>
        <taxon>Ecdysozoa</taxon>
        <taxon>Arthropoda</taxon>
        <taxon>Hexapoda</taxon>
        <taxon>Insecta</taxon>
        <taxon>Pterygota</taxon>
        <taxon>Neoptera</taxon>
        <taxon>Endopterygota</taxon>
        <taxon>Diptera</taxon>
        <taxon>Brachycera</taxon>
        <taxon>Muscomorpha</taxon>
        <taxon>Oestroidea</taxon>
        <taxon>Calliphoridae</taxon>
        <taxon>Luciliinae</taxon>
        <taxon>Lucilia</taxon>
    </lineage>
</organism>
<accession>A0A0L0CPV9</accession>
<proteinExistence type="predicted"/>
<sequence>MHSLIHLAQDKKVKSGKNILSQISNRIIEGSMSLHKPHKSNPFPKLKGHIFIKKNLIENLKDFSNIAEENNGFVEEF</sequence>
<dbReference type="EMBL" id="JRES01000078">
    <property type="protein sequence ID" value="KNC34383.1"/>
    <property type="molecule type" value="Genomic_DNA"/>
</dbReference>
<reference evidence="1 2" key="1">
    <citation type="journal article" date="2015" name="Nat. Commun.">
        <title>Lucilia cuprina genome unlocks parasitic fly biology to underpin future interventions.</title>
        <authorList>
            <person name="Anstead C.A."/>
            <person name="Korhonen P.K."/>
            <person name="Young N.D."/>
            <person name="Hall R.S."/>
            <person name="Jex A.R."/>
            <person name="Murali S.C."/>
            <person name="Hughes D.S."/>
            <person name="Lee S.F."/>
            <person name="Perry T."/>
            <person name="Stroehlein A.J."/>
            <person name="Ansell B.R."/>
            <person name="Breugelmans B."/>
            <person name="Hofmann A."/>
            <person name="Qu J."/>
            <person name="Dugan S."/>
            <person name="Lee S.L."/>
            <person name="Chao H."/>
            <person name="Dinh H."/>
            <person name="Han Y."/>
            <person name="Doddapaneni H.V."/>
            <person name="Worley K.C."/>
            <person name="Muzny D.M."/>
            <person name="Ioannidis P."/>
            <person name="Waterhouse R.M."/>
            <person name="Zdobnov E.M."/>
            <person name="James P.J."/>
            <person name="Bagnall N.H."/>
            <person name="Kotze A.C."/>
            <person name="Gibbs R.A."/>
            <person name="Richards S."/>
            <person name="Batterham P."/>
            <person name="Gasser R.B."/>
        </authorList>
    </citation>
    <scope>NUCLEOTIDE SEQUENCE [LARGE SCALE GENOMIC DNA]</scope>
    <source>
        <strain evidence="1 2">LS</strain>
        <tissue evidence="1">Full body</tissue>
    </source>
</reference>
<dbReference type="AlphaFoldDB" id="A0A0L0CPV9"/>
<comment type="caution">
    <text evidence="1">The sequence shown here is derived from an EMBL/GenBank/DDBJ whole genome shotgun (WGS) entry which is preliminary data.</text>
</comment>
<name>A0A0L0CPV9_LUCCU</name>
<protein>
    <submittedName>
        <fullName evidence="1">Uncharacterized protein</fullName>
    </submittedName>
</protein>